<keyword evidence="2" id="KW-0418">Kinase</keyword>
<dbReference type="Gene3D" id="1.10.1070.20">
    <property type="match status" value="1"/>
</dbReference>
<feature type="domain" description="HipA-like C-terminal" evidence="3">
    <location>
        <begin position="293"/>
        <end position="363"/>
    </location>
</feature>
<dbReference type="Pfam" id="PF07804">
    <property type="entry name" value="HipA_C"/>
    <property type="match status" value="1"/>
</dbReference>
<accession>A0A4T9T9C1</accession>
<gene>
    <name evidence="4" type="ORF">E5982_04405</name>
</gene>
<name>A0A4T9T9C1_9ACTN</name>
<comment type="caution">
    <text evidence="4">The sequence shown here is derived from an EMBL/GenBank/DDBJ whole genome shotgun (WGS) entry which is preliminary data.</text>
</comment>
<dbReference type="GO" id="GO:0016301">
    <property type="term" value="F:kinase activity"/>
    <property type="evidence" value="ECO:0007669"/>
    <property type="project" value="UniProtKB-KW"/>
</dbReference>
<evidence type="ECO:0000259" key="3">
    <source>
        <dbReference type="Pfam" id="PF07804"/>
    </source>
</evidence>
<dbReference type="EMBL" id="SSTM01000002">
    <property type="protein sequence ID" value="TJW11451.1"/>
    <property type="molecule type" value="Genomic_DNA"/>
</dbReference>
<dbReference type="RefSeq" id="WP_136845583.1">
    <property type="nucleotide sequence ID" value="NZ_SSTM01000002.1"/>
</dbReference>
<evidence type="ECO:0000256" key="1">
    <source>
        <dbReference type="ARBA" id="ARBA00022679"/>
    </source>
</evidence>
<protein>
    <submittedName>
        <fullName evidence="4">DNA-binding protein</fullName>
    </submittedName>
</protein>
<reference evidence="4 5" key="1">
    <citation type="submission" date="2019-04" db="EMBL/GenBank/DDBJ databases">
        <title>Microbes associate with the intestines of laboratory mice.</title>
        <authorList>
            <person name="Navarre W."/>
            <person name="Wong E."/>
            <person name="Huang K.C."/>
            <person name="Tropini C."/>
            <person name="Ng K."/>
            <person name="Yu B."/>
        </authorList>
    </citation>
    <scope>NUCLEOTIDE SEQUENCE [LARGE SCALE GENOMIC DNA]</scope>
    <source>
        <strain evidence="4 5">NM48_B13</strain>
    </source>
</reference>
<evidence type="ECO:0000313" key="4">
    <source>
        <dbReference type="EMBL" id="TJW11451.1"/>
    </source>
</evidence>
<keyword evidence="5" id="KW-1185">Reference proteome</keyword>
<keyword evidence="4" id="KW-0238">DNA-binding</keyword>
<organism evidence="4 5">
    <name type="scientific">Parvibacter caecicola</name>
    <dbReference type="NCBI Taxonomy" id="747645"/>
    <lineage>
        <taxon>Bacteria</taxon>
        <taxon>Bacillati</taxon>
        <taxon>Actinomycetota</taxon>
        <taxon>Coriobacteriia</taxon>
        <taxon>Coriobacteriales</taxon>
        <taxon>Coriobacteriaceae</taxon>
        <taxon>Parvibacter</taxon>
    </lineage>
</organism>
<keyword evidence="1" id="KW-0808">Transferase</keyword>
<dbReference type="Proteomes" id="UP000309454">
    <property type="component" value="Unassembled WGS sequence"/>
</dbReference>
<evidence type="ECO:0000256" key="2">
    <source>
        <dbReference type="ARBA" id="ARBA00022777"/>
    </source>
</evidence>
<dbReference type="GO" id="GO:0003677">
    <property type="term" value="F:DNA binding"/>
    <property type="evidence" value="ECO:0007669"/>
    <property type="project" value="UniProtKB-KW"/>
</dbReference>
<dbReference type="OrthoDB" id="9812605at2"/>
<dbReference type="InterPro" id="IPR012893">
    <property type="entry name" value="HipA-like_C"/>
</dbReference>
<proteinExistence type="predicted"/>
<sequence length="442" mass="50375">MSEKMSIREAAQLLSVSDQAVHKRIRSGSLSAEKLNGRWFVDAASVRVALERPPRRGRPLSGETYMLMNGPYEVMEFSYRESDGSFAPGKVRDALRAPLGTVTRNGRGRADGLRQWWDYRSIPESRSGMDEKLRRLGLDDPSQIPFRNLGLSLSDQYWVCPVSQEVNWEDVNYFRNPFGDSRQGWDEWLAEVGLSSPDNTSEGVLPKRWLCEGPLRILLKGHVPWTDQQVFNERVATLLHGRLLREGEYVSYEVVNLGKLGVASSCSCFVGEREEYVPFNLVAESEGKRPGETAYDNVVRLCRQLGIAEKETERFLSKMIVCDGIMANTDRHLRNFGLIRDIDNLSWRFAPLFDTGNSLWYDKDEGEVARGDYSYASRPFDARPNRQLMYASTLDWLDLSSLDGFPDEACEVLEEGNLSRWRLEYLREGIERRIAAVAELCG</sequence>
<evidence type="ECO:0000313" key="5">
    <source>
        <dbReference type="Proteomes" id="UP000309454"/>
    </source>
</evidence>
<dbReference type="AlphaFoldDB" id="A0A4T9T9C1"/>